<reference evidence="10 11" key="3">
    <citation type="journal article" date="2011" name="Nat. Chem. Biol.">
        <title>Reveromycin A biosynthesis uses RevG and RevJ for stereospecific spiroacetal formation.</title>
        <authorList>
            <person name="Takahashi S."/>
            <person name="Toyoda A."/>
            <person name="Sekiyama Y."/>
            <person name="Takagi H."/>
            <person name="Nogawa T."/>
            <person name="Uramoto M."/>
            <person name="Suzuki R."/>
            <person name="Koshino H."/>
            <person name="Kumano T."/>
            <person name="Panthee S."/>
            <person name="Dairi T."/>
            <person name="Ishikawa J."/>
            <person name="Ikeda H."/>
            <person name="Sakaki Y."/>
            <person name="Osada H."/>
        </authorList>
    </citation>
    <scope>NUCLEOTIDE SEQUENCE [LARGE SCALE GENOMIC DNA]</scope>
    <source>
        <strain evidence="10 11">SN-593</strain>
    </source>
</reference>
<dbReference type="GO" id="GO:0005886">
    <property type="term" value="C:plasma membrane"/>
    <property type="evidence" value="ECO:0007669"/>
    <property type="project" value="UniProtKB-SubCell"/>
</dbReference>
<dbReference type="InterPro" id="IPR050901">
    <property type="entry name" value="BP-dep_ABC_trans_perm"/>
</dbReference>
<evidence type="ECO:0000313" key="10">
    <source>
        <dbReference type="EMBL" id="BBA97238.1"/>
    </source>
</evidence>
<feature type="transmembrane region" description="Helical" evidence="7">
    <location>
        <begin position="105"/>
        <end position="128"/>
    </location>
</feature>
<accession>A0A7U3UR78</accession>
<proteinExistence type="inferred from homology"/>
<sequence>MNTPRTAAAPDARPSTGAVTAPSAPPARPRRGLSRRGRRRAVTVLHRFLLVVALLYFVAPFLWMVVYSVFPAGNLQRENPDLDPGALTLSSYRRLLGQSSFLQPMLNSAVVGLLTTLICLALGSVAAYGLARLRFRGKQVLLLAMMSTQAIPVIVLAVPLFIVIRTLGLFDTPAALVITYTAFILPLVVWMMVGFFEDIPVSLEKAARIDGCGRWQILWRIAAPLAAPGLAATGVFAFITAWSDFFLAKILTASNATTLPVKTASFQGLFANDYTSAATAGVITTLPVMLLALAAQRWIVRGLTEGAVKG</sequence>
<gene>
    <name evidence="10" type="ORF">RVR_2890</name>
</gene>
<name>A0A7U3UR78_9ACTN</name>
<dbReference type="Pfam" id="PF00528">
    <property type="entry name" value="BPD_transp_1"/>
    <property type="match status" value="1"/>
</dbReference>
<keyword evidence="5 7" id="KW-1133">Transmembrane helix</keyword>
<evidence type="ECO:0000256" key="8">
    <source>
        <dbReference type="SAM" id="MobiDB-lite"/>
    </source>
</evidence>
<dbReference type="PROSITE" id="PS50928">
    <property type="entry name" value="ABC_TM1"/>
    <property type="match status" value="1"/>
</dbReference>
<dbReference type="InterPro" id="IPR000515">
    <property type="entry name" value="MetI-like"/>
</dbReference>
<keyword evidence="2 7" id="KW-0813">Transport</keyword>
<dbReference type="AlphaFoldDB" id="A0A7U3UR78"/>
<comment type="subcellular location">
    <subcellularLocation>
        <location evidence="1 7">Cell membrane</location>
        <topology evidence="1 7">Multi-pass membrane protein</topology>
    </subcellularLocation>
</comment>
<keyword evidence="6 7" id="KW-0472">Membrane</keyword>
<keyword evidence="3" id="KW-1003">Cell membrane</keyword>
<comment type="similarity">
    <text evidence="7">Belongs to the binding-protein-dependent transport system permease family.</text>
</comment>
<evidence type="ECO:0000256" key="3">
    <source>
        <dbReference type="ARBA" id="ARBA00022475"/>
    </source>
</evidence>
<dbReference type="Proteomes" id="UP000595703">
    <property type="component" value="Chromosome"/>
</dbReference>
<feature type="transmembrane region" description="Helical" evidence="7">
    <location>
        <begin position="274"/>
        <end position="295"/>
    </location>
</feature>
<feature type="domain" description="ABC transmembrane type-1" evidence="9">
    <location>
        <begin position="105"/>
        <end position="295"/>
    </location>
</feature>
<evidence type="ECO:0000256" key="1">
    <source>
        <dbReference type="ARBA" id="ARBA00004651"/>
    </source>
</evidence>
<dbReference type="RefSeq" id="WP_202233554.1">
    <property type="nucleotide sequence ID" value="NZ_AP018365.1"/>
</dbReference>
<organism evidence="10 11">
    <name type="scientific">Actinacidiphila reveromycinica</name>
    <dbReference type="NCBI Taxonomy" id="659352"/>
    <lineage>
        <taxon>Bacteria</taxon>
        <taxon>Bacillati</taxon>
        <taxon>Actinomycetota</taxon>
        <taxon>Actinomycetes</taxon>
        <taxon>Kitasatosporales</taxon>
        <taxon>Streptomycetaceae</taxon>
        <taxon>Actinacidiphila</taxon>
    </lineage>
</organism>
<dbReference type="InterPro" id="IPR035906">
    <property type="entry name" value="MetI-like_sf"/>
</dbReference>
<protein>
    <submittedName>
        <fullName evidence="10">Putative binding-protein-dependent transport systems inner membrane component</fullName>
    </submittedName>
</protein>
<evidence type="ECO:0000256" key="6">
    <source>
        <dbReference type="ARBA" id="ARBA00023136"/>
    </source>
</evidence>
<dbReference type="PANTHER" id="PTHR32243">
    <property type="entry name" value="MALTOSE TRANSPORT SYSTEM PERMEASE-RELATED"/>
    <property type="match status" value="1"/>
</dbReference>
<evidence type="ECO:0000256" key="2">
    <source>
        <dbReference type="ARBA" id="ARBA00022448"/>
    </source>
</evidence>
<dbReference type="SUPFAM" id="SSF161098">
    <property type="entry name" value="MetI-like"/>
    <property type="match status" value="1"/>
</dbReference>
<evidence type="ECO:0000256" key="4">
    <source>
        <dbReference type="ARBA" id="ARBA00022692"/>
    </source>
</evidence>
<dbReference type="EMBL" id="AP018365">
    <property type="protein sequence ID" value="BBA97238.1"/>
    <property type="molecule type" value="Genomic_DNA"/>
</dbReference>
<keyword evidence="4 7" id="KW-0812">Transmembrane</keyword>
<dbReference type="KEGG" id="arev:RVR_2890"/>
<feature type="transmembrane region" description="Helical" evidence="7">
    <location>
        <begin position="140"/>
        <end position="162"/>
    </location>
</feature>
<reference evidence="10 11" key="1">
    <citation type="journal article" date="2010" name="J. Bacteriol.">
        <title>Biochemical characterization of a novel indole prenyltransferase from Streptomyces sp. SN-593.</title>
        <authorList>
            <person name="Takahashi S."/>
            <person name="Takagi H."/>
            <person name="Toyoda A."/>
            <person name="Uramoto M."/>
            <person name="Nogawa T."/>
            <person name="Ueki M."/>
            <person name="Sakaki Y."/>
            <person name="Osada H."/>
        </authorList>
    </citation>
    <scope>NUCLEOTIDE SEQUENCE [LARGE SCALE GENOMIC DNA]</scope>
    <source>
        <strain evidence="10 11">SN-593</strain>
    </source>
</reference>
<reference evidence="10 11" key="2">
    <citation type="journal article" date="2011" name="J. Antibiot.">
        <title>Furaquinocins I and J: novel polyketide isoprenoid hybrid compounds from Streptomyces reveromyceticus SN-593.</title>
        <authorList>
            <person name="Panthee S."/>
            <person name="Takahashi S."/>
            <person name="Takagi H."/>
            <person name="Nogawa T."/>
            <person name="Oowada E."/>
            <person name="Uramoto M."/>
            <person name="Osada H."/>
        </authorList>
    </citation>
    <scope>NUCLEOTIDE SEQUENCE [LARGE SCALE GENOMIC DNA]</scope>
    <source>
        <strain evidence="10 11">SN-593</strain>
    </source>
</reference>
<evidence type="ECO:0000313" key="11">
    <source>
        <dbReference type="Proteomes" id="UP000595703"/>
    </source>
</evidence>
<feature type="compositionally biased region" description="Low complexity" evidence="8">
    <location>
        <begin position="1"/>
        <end position="14"/>
    </location>
</feature>
<dbReference type="GO" id="GO:0055085">
    <property type="term" value="P:transmembrane transport"/>
    <property type="evidence" value="ECO:0007669"/>
    <property type="project" value="InterPro"/>
</dbReference>
<evidence type="ECO:0000259" key="9">
    <source>
        <dbReference type="PROSITE" id="PS50928"/>
    </source>
</evidence>
<evidence type="ECO:0000256" key="5">
    <source>
        <dbReference type="ARBA" id="ARBA00022989"/>
    </source>
</evidence>
<feature type="transmembrane region" description="Helical" evidence="7">
    <location>
        <begin position="217"/>
        <end position="242"/>
    </location>
</feature>
<feature type="transmembrane region" description="Helical" evidence="7">
    <location>
        <begin position="48"/>
        <end position="70"/>
    </location>
</feature>
<keyword evidence="11" id="KW-1185">Reference proteome</keyword>
<dbReference type="PANTHER" id="PTHR32243:SF18">
    <property type="entry name" value="INNER MEMBRANE ABC TRANSPORTER PERMEASE PROTEIN YCJP"/>
    <property type="match status" value="1"/>
</dbReference>
<reference evidence="10 11" key="4">
    <citation type="journal article" date="2020" name="Sci. Rep.">
        <title>beta-carboline chemical signals induce reveromycin production through a LuxR family regulator in Streptomyces sp. SN-593.</title>
        <authorList>
            <person name="Panthee S."/>
            <person name="Kito N."/>
            <person name="Hayashi T."/>
            <person name="Shimizu T."/>
            <person name="Ishikawa J."/>
            <person name="Hamamoto H."/>
            <person name="Osada H."/>
            <person name="Takahashi S."/>
        </authorList>
    </citation>
    <scope>NUCLEOTIDE SEQUENCE [LARGE SCALE GENOMIC DNA]</scope>
    <source>
        <strain evidence="10 11">SN-593</strain>
    </source>
</reference>
<feature type="region of interest" description="Disordered" evidence="8">
    <location>
        <begin position="1"/>
        <end position="35"/>
    </location>
</feature>
<dbReference type="Gene3D" id="1.10.3720.10">
    <property type="entry name" value="MetI-like"/>
    <property type="match status" value="1"/>
</dbReference>
<feature type="transmembrane region" description="Helical" evidence="7">
    <location>
        <begin position="174"/>
        <end position="196"/>
    </location>
</feature>
<evidence type="ECO:0000256" key="7">
    <source>
        <dbReference type="RuleBase" id="RU363032"/>
    </source>
</evidence>
<dbReference type="CDD" id="cd06261">
    <property type="entry name" value="TM_PBP2"/>
    <property type="match status" value="1"/>
</dbReference>